<evidence type="ECO:0000256" key="8">
    <source>
        <dbReference type="ARBA" id="ARBA00023040"/>
    </source>
</evidence>
<dbReference type="Pfam" id="PF03402">
    <property type="entry name" value="V1R"/>
    <property type="match status" value="1"/>
</dbReference>
<evidence type="ECO:0000256" key="11">
    <source>
        <dbReference type="ARBA" id="ARBA00023180"/>
    </source>
</evidence>
<dbReference type="GO" id="GO:0007606">
    <property type="term" value="P:sensory perception of chemical stimulus"/>
    <property type="evidence" value="ECO:0007669"/>
    <property type="project" value="UniProtKB-ARBA"/>
</dbReference>
<evidence type="ECO:0000256" key="1">
    <source>
        <dbReference type="ARBA" id="ARBA00003878"/>
    </source>
</evidence>
<evidence type="ECO:0000256" key="7">
    <source>
        <dbReference type="ARBA" id="ARBA00022989"/>
    </source>
</evidence>
<evidence type="ECO:0000256" key="6">
    <source>
        <dbReference type="ARBA" id="ARBA00022692"/>
    </source>
</evidence>
<feature type="transmembrane region" description="Helical" evidence="13">
    <location>
        <begin position="129"/>
        <end position="150"/>
    </location>
</feature>
<dbReference type="GO" id="GO:0019236">
    <property type="term" value="P:response to pheromone"/>
    <property type="evidence" value="ECO:0007669"/>
    <property type="project" value="UniProtKB-KW"/>
</dbReference>
<evidence type="ECO:0000256" key="2">
    <source>
        <dbReference type="ARBA" id="ARBA00004651"/>
    </source>
</evidence>
<evidence type="ECO:0000313" key="15">
    <source>
        <dbReference type="Proteomes" id="UP000515140"/>
    </source>
</evidence>
<gene>
    <name evidence="16" type="primary">LOC110223976</name>
</gene>
<reference evidence="16" key="1">
    <citation type="submission" date="2025-08" db="UniProtKB">
        <authorList>
            <consortium name="RefSeq"/>
        </authorList>
    </citation>
    <scope>IDENTIFICATION</scope>
    <source>
        <tissue evidence="16">Spleen</tissue>
    </source>
</reference>
<dbReference type="InterPro" id="IPR004072">
    <property type="entry name" value="Vmron_rcpt_1"/>
</dbReference>
<organism evidence="15 16">
    <name type="scientific">Phascolarctos cinereus</name>
    <name type="common">Koala</name>
    <dbReference type="NCBI Taxonomy" id="38626"/>
    <lineage>
        <taxon>Eukaryota</taxon>
        <taxon>Metazoa</taxon>
        <taxon>Chordata</taxon>
        <taxon>Craniata</taxon>
        <taxon>Vertebrata</taxon>
        <taxon>Euteleostomi</taxon>
        <taxon>Mammalia</taxon>
        <taxon>Metatheria</taxon>
        <taxon>Diprotodontia</taxon>
        <taxon>Phascolarctidae</taxon>
        <taxon>Phascolarctos</taxon>
    </lineage>
</organism>
<dbReference type="InParanoid" id="A0A6P5M6B3"/>
<accession>A0A6P5M6B3</accession>
<keyword evidence="4 13" id="KW-1003">Cell membrane</keyword>
<keyword evidence="8 13" id="KW-0297">G-protein coupled receptor</keyword>
<dbReference type="PROSITE" id="PS50262">
    <property type="entry name" value="G_PROTEIN_RECEP_F1_2"/>
    <property type="match status" value="1"/>
</dbReference>
<comment type="function">
    <text evidence="1">Putative pheromone receptor.</text>
</comment>
<feature type="domain" description="G-protein coupled receptors family 1 profile" evidence="14">
    <location>
        <begin position="22"/>
        <end position="285"/>
    </location>
</feature>
<keyword evidence="12 13" id="KW-0807">Transducer</keyword>
<keyword evidence="9 13" id="KW-0472">Membrane</keyword>
<evidence type="ECO:0000256" key="13">
    <source>
        <dbReference type="RuleBase" id="RU364061"/>
    </source>
</evidence>
<keyword evidence="15" id="KW-1185">Reference proteome</keyword>
<evidence type="ECO:0000259" key="14">
    <source>
        <dbReference type="PROSITE" id="PS50262"/>
    </source>
</evidence>
<dbReference type="Proteomes" id="UP000515140">
    <property type="component" value="Unplaced"/>
</dbReference>
<evidence type="ECO:0000256" key="5">
    <source>
        <dbReference type="ARBA" id="ARBA00022507"/>
    </source>
</evidence>
<dbReference type="GO" id="GO:0016503">
    <property type="term" value="F:pheromone receptor activity"/>
    <property type="evidence" value="ECO:0007669"/>
    <property type="project" value="InterPro"/>
</dbReference>
<dbReference type="FunFam" id="1.20.1070.10:FF:000033">
    <property type="entry name" value="Vomeronasal type-1 receptor"/>
    <property type="match status" value="1"/>
</dbReference>
<keyword evidence="6 13" id="KW-0812">Transmembrane</keyword>
<dbReference type="AlphaFoldDB" id="A0A6P5M6B3"/>
<dbReference type="InterPro" id="IPR017452">
    <property type="entry name" value="GPCR_Rhodpsn_7TM"/>
</dbReference>
<dbReference type="KEGG" id="pcw:110223976"/>
<dbReference type="GeneID" id="110223976"/>
<sequence length="317" mass="36286">MHSYHDILCTFNILQVIIGAFGNGLMLCFCGYSIITGQRIRPIQLIFIYLAFSNTVLILLRGVPWAIHSCIQKIFLVDIKCKIIFYLQRVARGLSLCTTCLLSVFQAITISSGHPIWAELKARASKYIIQFFVFIWVLNLLIDGVVFLYVTGTRNNPNSNLIRNFGLCAVDRYVMTISKLIIWKLLYDAVFVVFMAITSVYMVVVLYRHHWQFQHIHKSSLNPSSSPETRATKTILLLMSTFVCFYSFSSIFIIVMDNSKDTHPWLIHISVDFALCYPTISPFLLICSDSQFPSCFNAFKRMKNNSSSNSENKCIKT</sequence>
<dbReference type="PRINTS" id="PR01534">
    <property type="entry name" value="VOMERONASL1R"/>
</dbReference>
<dbReference type="PANTHER" id="PTHR24062">
    <property type="entry name" value="VOMERONASAL TYPE-1 RECEPTOR"/>
    <property type="match status" value="1"/>
</dbReference>
<comment type="similarity">
    <text evidence="3 13">Belongs to the G-protein coupled receptor 1 family.</text>
</comment>
<keyword evidence="11" id="KW-0325">Glycoprotein</keyword>
<keyword evidence="5 13" id="KW-0589">Pheromone response</keyword>
<dbReference type="GO" id="GO:0005886">
    <property type="term" value="C:plasma membrane"/>
    <property type="evidence" value="ECO:0007669"/>
    <property type="project" value="UniProtKB-SubCell"/>
</dbReference>
<comment type="subcellular location">
    <subcellularLocation>
        <location evidence="2 13">Cell membrane</location>
        <topology evidence="2 13">Multi-pass membrane protein</topology>
    </subcellularLocation>
</comment>
<feature type="transmembrane region" description="Helical" evidence="13">
    <location>
        <begin position="12"/>
        <end position="35"/>
    </location>
</feature>
<keyword evidence="10 13" id="KW-0675">Receptor</keyword>
<feature type="transmembrane region" description="Helical" evidence="13">
    <location>
        <begin position="47"/>
        <end position="67"/>
    </location>
</feature>
<feature type="transmembrane region" description="Helical" evidence="13">
    <location>
        <begin position="235"/>
        <end position="255"/>
    </location>
</feature>
<dbReference type="Gene3D" id="1.20.1070.10">
    <property type="entry name" value="Rhodopsin 7-helix transmembrane proteins"/>
    <property type="match status" value="1"/>
</dbReference>
<name>A0A6P5M6B3_PHACI</name>
<feature type="transmembrane region" description="Helical" evidence="13">
    <location>
        <begin position="267"/>
        <end position="287"/>
    </location>
</feature>
<evidence type="ECO:0000256" key="9">
    <source>
        <dbReference type="ARBA" id="ARBA00023136"/>
    </source>
</evidence>
<evidence type="ECO:0000256" key="12">
    <source>
        <dbReference type="ARBA" id="ARBA00023224"/>
    </source>
</evidence>
<evidence type="ECO:0000256" key="3">
    <source>
        <dbReference type="ARBA" id="ARBA00010663"/>
    </source>
</evidence>
<proteinExistence type="inferred from homology"/>
<dbReference type="RefSeq" id="XP_020865413.1">
    <property type="nucleotide sequence ID" value="XM_021009754.1"/>
</dbReference>
<dbReference type="SUPFAM" id="SSF81321">
    <property type="entry name" value="Family A G protein-coupled receptor-like"/>
    <property type="match status" value="1"/>
</dbReference>
<protein>
    <recommendedName>
        <fullName evidence="13">Vomeronasal type-1 receptor</fullName>
    </recommendedName>
</protein>
<evidence type="ECO:0000256" key="4">
    <source>
        <dbReference type="ARBA" id="ARBA00022475"/>
    </source>
</evidence>
<keyword evidence="7 13" id="KW-1133">Transmembrane helix</keyword>
<evidence type="ECO:0000313" key="16">
    <source>
        <dbReference type="RefSeq" id="XP_020865413.1"/>
    </source>
</evidence>
<feature type="transmembrane region" description="Helical" evidence="13">
    <location>
        <begin position="185"/>
        <end position="207"/>
    </location>
</feature>
<evidence type="ECO:0000256" key="10">
    <source>
        <dbReference type="ARBA" id="ARBA00023170"/>
    </source>
</evidence>